<organism evidence="1 3">
    <name type="scientific">Brenneria nigrifluens DSM 30175 = ATCC 13028</name>
    <dbReference type="NCBI Taxonomy" id="1121120"/>
    <lineage>
        <taxon>Bacteria</taxon>
        <taxon>Pseudomonadati</taxon>
        <taxon>Pseudomonadota</taxon>
        <taxon>Gammaproteobacteria</taxon>
        <taxon>Enterobacterales</taxon>
        <taxon>Pectobacteriaceae</taxon>
        <taxon>Brenneria</taxon>
    </lineage>
</organism>
<evidence type="ECO:0000313" key="3">
    <source>
        <dbReference type="Proteomes" id="UP000295985"/>
    </source>
</evidence>
<dbReference type="EMBL" id="QDKK01000004">
    <property type="protein sequence ID" value="PWC25400.1"/>
    <property type="molecule type" value="Genomic_DNA"/>
</dbReference>
<dbReference type="Proteomes" id="UP000303847">
    <property type="component" value="Chromosome"/>
</dbReference>
<keyword evidence="4" id="KW-1185">Reference proteome</keyword>
<dbReference type="RefSeq" id="WP_009113370.1">
    <property type="nucleotide sequence ID" value="NZ_CP034036.1"/>
</dbReference>
<evidence type="ECO:0000313" key="1">
    <source>
        <dbReference type="EMBL" id="PWC25400.1"/>
    </source>
</evidence>
<gene>
    <name evidence="1" type="ORF">DDT54_05760</name>
    <name evidence="2" type="ORF">EH206_13720</name>
</gene>
<reference evidence="1 3" key="1">
    <citation type="submission" date="2018-04" db="EMBL/GenBank/DDBJ databases">
        <title>Brenneria corticis sp.nov.</title>
        <authorList>
            <person name="Li Y."/>
        </authorList>
    </citation>
    <scope>NUCLEOTIDE SEQUENCE [LARGE SCALE GENOMIC DNA]</scope>
    <source>
        <strain evidence="1 3">LMG 2694</strain>
    </source>
</reference>
<protein>
    <recommendedName>
        <fullName evidence="5">Tetratricopeptide repeat protein</fullName>
    </recommendedName>
</protein>
<dbReference type="AlphaFoldDB" id="A0A2U1UUV3"/>
<reference evidence="2 4" key="2">
    <citation type="submission" date="2018-11" db="EMBL/GenBank/DDBJ databases">
        <title>Genome sequences of Brenneria nigrifluens and Brenneria rubrifaciens.</title>
        <authorList>
            <person name="Poret-Peterson A.T."/>
            <person name="McClean A.E."/>
            <person name="Kluepfel D.A."/>
        </authorList>
    </citation>
    <scope>NUCLEOTIDE SEQUENCE [LARGE SCALE GENOMIC DNA]</scope>
    <source>
        <strain evidence="2 4">ATCC 13028</strain>
    </source>
</reference>
<dbReference type="OrthoDB" id="6627446at2"/>
<evidence type="ECO:0008006" key="5">
    <source>
        <dbReference type="Google" id="ProtNLM"/>
    </source>
</evidence>
<sequence length="252" mass="28504">MHVPEPKTNSLIEKLKPSITEGRNLLSELELRRAAKEAGSIRELNQKWCVEGMISFLKGDVEEGIRLFEMSISSSPGESVSWSNYVSALHSWCQFSKAREVFRRGISNRIPVMLEFAFVWGSSWADREIMDSAYPVIEKMDIQRNFHGVHKTLFEAAMSVYSQLKNAGNTISDELSEMSSVVMHIAEEEHLPLVSTRVTHDGSGEYGFAYGVDTTDPHYLVKLDNMLFDRLIAQGIKSKNCIAFFESIAEEE</sequence>
<evidence type="ECO:0000313" key="4">
    <source>
        <dbReference type="Proteomes" id="UP000303847"/>
    </source>
</evidence>
<accession>A0A2U1UUV3</accession>
<name>A0A2U1UUV3_9GAMM</name>
<dbReference type="Proteomes" id="UP000295985">
    <property type="component" value="Unassembled WGS sequence"/>
</dbReference>
<dbReference type="EMBL" id="CP034036">
    <property type="protein sequence ID" value="QCR05151.1"/>
    <property type="molecule type" value="Genomic_DNA"/>
</dbReference>
<dbReference type="InterPro" id="IPR011990">
    <property type="entry name" value="TPR-like_helical_dom_sf"/>
</dbReference>
<proteinExistence type="predicted"/>
<evidence type="ECO:0000313" key="2">
    <source>
        <dbReference type="EMBL" id="QCR05151.1"/>
    </source>
</evidence>
<dbReference type="SUPFAM" id="SSF48452">
    <property type="entry name" value="TPR-like"/>
    <property type="match status" value="1"/>
</dbReference>